<dbReference type="Proteomes" id="UP001630127">
    <property type="component" value="Unassembled WGS sequence"/>
</dbReference>
<keyword evidence="2" id="KW-1185">Reference proteome</keyword>
<organism evidence="1 2">
    <name type="scientific">Cinchona calisaya</name>
    <dbReference type="NCBI Taxonomy" id="153742"/>
    <lineage>
        <taxon>Eukaryota</taxon>
        <taxon>Viridiplantae</taxon>
        <taxon>Streptophyta</taxon>
        <taxon>Embryophyta</taxon>
        <taxon>Tracheophyta</taxon>
        <taxon>Spermatophyta</taxon>
        <taxon>Magnoliopsida</taxon>
        <taxon>eudicotyledons</taxon>
        <taxon>Gunneridae</taxon>
        <taxon>Pentapetalae</taxon>
        <taxon>asterids</taxon>
        <taxon>lamiids</taxon>
        <taxon>Gentianales</taxon>
        <taxon>Rubiaceae</taxon>
        <taxon>Cinchonoideae</taxon>
        <taxon>Cinchoneae</taxon>
        <taxon>Cinchona</taxon>
    </lineage>
</organism>
<evidence type="ECO:0000313" key="1">
    <source>
        <dbReference type="EMBL" id="KAL3512999.1"/>
    </source>
</evidence>
<gene>
    <name evidence="1" type="ORF">ACH5RR_025716</name>
</gene>
<dbReference type="SUPFAM" id="SSF54534">
    <property type="entry name" value="FKBP-like"/>
    <property type="match status" value="1"/>
</dbReference>
<comment type="caution">
    <text evidence="1">The sequence shown here is derived from an EMBL/GenBank/DDBJ whole genome shotgun (WGS) entry which is preliminary data.</text>
</comment>
<proteinExistence type="predicted"/>
<dbReference type="AlphaFoldDB" id="A0ABD2Z0F2"/>
<accession>A0ABD2Z0F2</accession>
<evidence type="ECO:0008006" key="3">
    <source>
        <dbReference type="Google" id="ProtNLM"/>
    </source>
</evidence>
<reference evidence="1 2" key="1">
    <citation type="submission" date="2024-11" db="EMBL/GenBank/DDBJ databases">
        <title>A near-complete genome assembly of Cinchona calisaya.</title>
        <authorList>
            <person name="Lian D.C."/>
            <person name="Zhao X.W."/>
            <person name="Wei L."/>
        </authorList>
    </citation>
    <scope>NUCLEOTIDE SEQUENCE [LARGE SCALE GENOMIC DNA]</scope>
    <source>
        <tissue evidence="1">Nenye</tissue>
    </source>
</reference>
<protein>
    <recommendedName>
        <fullName evidence="3">Peptidylprolyl isomerase</fullName>
    </recommendedName>
</protein>
<name>A0ABD2Z0F2_9GENT</name>
<evidence type="ECO:0000313" key="2">
    <source>
        <dbReference type="Proteomes" id="UP001630127"/>
    </source>
</evidence>
<dbReference type="EMBL" id="JBJUIK010000011">
    <property type="protein sequence ID" value="KAL3512999.1"/>
    <property type="molecule type" value="Genomic_DNA"/>
</dbReference>
<sequence length="191" mass="21456">MPDLQQLHYLIFSHTTTTTSTEVHRLSCDIPPPLPWFPISLPSPQVPDLLSPKSIGFRLMLLPWRKKIVAGSLMKAVIRPGDGGLTLADGDQVYHCTVRTLNGVAVKSTRREFGGDLHESKCPLDFDRIPSVSRTLIPGFKIKPEIHYGEEDCPVSVDDRFLKDSELHIEIELIDFSKVKASISHQLNFLM</sequence>